<gene>
    <name evidence="1" type="ORF">NCTC13102_02021</name>
</gene>
<protein>
    <submittedName>
        <fullName evidence="1">Uncharacterized protein</fullName>
    </submittedName>
</protein>
<dbReference type="RefSeq" id="WP_258399919.1">
    <property type="nucleotide sequence ID" value="NZ_UAWL01000008.1"/>
</dbReference>
<dbReference type="AlphaFoldDB" id="A0A2X3EI75"/>
<evidence type="ECO:0000313" key="1">
    <source>
        <dbReference type="EMBL" id="SQC36211.1"/>
    </source>
</evidence>
<dbReference type="EMBL" id="UAWL01000008">
    <property type="protein sequence ID" value="SQC36211.1"/>
    <property type="molecule type" value="Genomic_DNA"/>
</dbReference>
<evidence type="ECO:0000313" key="2">
    <source>
        <dbReference type="Proteomes" id="UP000250166"/>
    </source>
</evidence>
<organism evidence="1 2">
    <name type="scientific">Helicobacter fennelliae</name>
    <dbReference type="NCBI Taxonomy" id="215"/>
    <lineage>
        <taxon>Bacteria</taxon>
        <taxon>Pseudomonadati</taxon>
        <taxon>Campylobacterota</taxon>
        <taxon>Epsilonproteobacteria</taxon>
        <taxon>Campylobacterales</taxon>
        <taxon>Helicobacteraceae</taxon>
        <taxon>Helicobacter</taxon>
    </lineage>
</organism>
<name>A0A2X3EI75_9HELI</name>
<accession>A0A2X3EI75</accession>
<reference evidence="1 2" key="1">
    <citation type="submission" date="2018-06" db="EMBL/GenBank/DDBJ databases">
        <authorList>
            <consortium name="Pathogen Informatics"/>
            <person name="Doyle S."/>
        </authorList>
    </citation>
    <scope>NUCLEOTIDE SEQUENCE [LARGE SCALE GENOMIC DNA]</scope>
    <source>
        <strain evidence="1 2">NCTC13102</strain>
    </source>
</reference>
<sequence length="67" mass="7611">MMIELILQNAPFERSIFVGNATKTGAQHKEQRSPTCTPNGAQNLKVLKENEFNTALELWGLINRFLH</sequence>
<dbReference type="Proteomes" id="UP000250166">
    <property type="component" value="Unassembled WGS sequence"/>
</dbReference>
<proteinExistence type="predicted"/>